<evidence type="ECO:0000256" key="4">
    <source>
        <dbReference type="ARBA" id="ARBA00022458"/>
    </source>
</evidence>
<evidence type="ECO:0000256" key="6">
    <source>
        <dbReference type="ARBA" id="ARBA00022519"/>
    </source>
</evidence>
<dbReference type="Proteomes" id="UP000239550">
    <property type="component" value="Unassembled WGS sequence"/>
</dbReference>
<sequence length="421" mass="45573">MVTNMQKAQRVVITGMGAVTPIGEDVESCWQSIIEKQHRFHRIEFPDSFINSRFFSFLAPNPSRYQLLPKKLTHTLSDCGKAALKATYQALTQAFGVNISPVEYYDKYECGVILGSGWGAIDNAGDYAYQYKKAKLAHPMSNLITMPSAMTAACSIMYGLRGYQNTMAAACATGTMAIGDAFEIIRSGRAKCMIAGASESLTRECNIWSIDVLNALSKEQTDPNLACCPFSLDRSGFVLAEGAAVVCLEDYDSAVERGATILAEIKGYAQYSDATNLTRPIEDIEPKILAITKAIEQAQISPEDIDYINAHGTSTPLNDLYETQSIKAALGQHAYQVPISSTKSYTGHLIAAAGSFETIVCVKALTENCLPATLNLHRADPDCDLNYLPNQHCYTAQPEVALNISSGFGGHNAALVISKVG</sequence>
<accession>A0A2S8Q2X3</accession>
<evidence type="ECO:0000259" key="15">
    <source>
        <dbReference type="PROSITE" id="PS52004"/>
    </source>
</evidence>
<organism evidence="16 17">
    <name type="scientific">Photorhabdus hindustanensis</name>
    <dbReference type="NCBI Taxonomy" id="2918802"/>
    <lineage>
        <taxon>Bacteria</taxon>
        <taxon>Pseudomonadati</taxon>
        <taxon>Pseudomonadota</taxon>
        <taxon>Gammaproteobacteria</taxon>
        <taxon>Enterobacterales</taxon>
        <taxon>Morganellaceae</taxon>
        <taxon>Photorhabdus</taxon>
    </lineage>
</organism>
<dbReference type="GO" id="GO:0004315">
    <property type="term" value="F:3-oxoacyl-[acyl-carrier-protein] synthase activity"/>
    <property type="evidence" value="ECO:0007669"/>
    <property type="project" value="InterPro"/>
</dbReference>
<proteinExistence type="inferred from homology"/>
<dbReference type="EMBL" id="PUWT01000023">
    <property type="protein sequence ID" value="PQQ26404.1"/>
    <property type="molecule type" value="Genomic_DNA"/>
</dbReference>
<evidence type="ECO:0000256" key="7">
    <source>
        <dbReference type="ARBA" id="ARBA00022679"/>
    </source>
</evidence>
<dbReference type="InterPro" id="IPR000794">
    <property type="entry name" value="Beta-ketoacyl_synthase"/>
</dbReference>
<dbReference type="SUPFAM" id="SSF53901">
    <property type="entry name" value="Thiolase-like"/>
    <property type="match status" value="2"/>
</dbReference>
<dbReference type="UniPathway" id="UPA00094"/>
<gene>
    <name evidence="16" type="ORF">C6H66_09455</name>
</gene>
<keyword evidence="5" id="KW-1003">Cell membrane</keyword>
<dbReference type="Gene3D" id="3.40.47.10">
    <property type="match status" value="1"/>
</dbReference>
<evidence type="ECO:0000256" key="3">
    <source>
        <dbReference type="ARBA" id="ARBA00008467"/>
    </source>
</evidence>
<evidence type="ECO:0000256" key="12">
    <source>
        <dbReference type="ARBA" id="ARBA00039445"/>
    </source>
</evidence>
<comment type="subcellular location">
    <subcellularLocation>
        <location evidence="1">Cell inner membrane</location>
    </subcellularLocation>
</comment>
<dbReference type="InterPro" id="IPR014030">
    <property type="entry name" value="Ketoacyl_synth_N"/>
</dbReference>
<evidence type="ECO:0000256" key="13">
    <source>
        <dbReference type="ARBA" id="ARBA00041756"/>
    </source>
</evidence>
<evidence type="ECO:0000256" key="1">
    <source>
        <dbReference type="ARBA" id="ARBA00004533"/>
    </source>
</evidence>
<reference evidence="16 17" key="1">
    <citation type="submission" date="2018-02" db="EMBL/GenBank/DDBJ databases">
        <title>Five New Genomes of Indian Photorhabdus Isolates TSA.</title>
        <authorList>
            <person name="Dubay B."/>
            <person name="Somvanshi V.S."/>
        </authorList>
    </citation>
    <scope>NUCLEOTIDE SEQUENCE [LARGE SCALE GENOMIC DNA]</scope>
    <source>
        <strain evidence="16 17">H1</strain>
    </source>
</reference>
<protein>
    <recommendedName>
        <fullName evidence="12">Nodulation protein E</fullName>
    </recommendedName>
    <alternativeName>
        <fullName evidence="13">Host-specificity of nodulation protein B</fullName>
    </alternativeName>
</protein>
<comment type="caution">
    <text evidence="16">The sequence shown here is derived from an EMBL/GenBank/DDBJ whole genome shotgun (WGS) entry which is preliminary data.</text>
</comment>
<keyword evidence="17" id="KW-1185">Reference proteome</keyword>
<feature type="domain" description="Ketosynthase family 3 (KS3)" evidence="15">
    <location>
        <begin position="8"/>
        <end position="419"/>
    </location>
</feature>
<evidence type="ECO:0000313" key="17">
    <source>
        <dbReference type="Proteomes" id="UP000239550"/>
    </source>
</evidence>
<evidence type="ECO:0000256" key="14">
    <source>
        <dbReference type="RuleBase" id="RU003694"/>
    </source>
</evidence>
<dbReference type="GO" id="GO:0005886">
    <property type="term" value="C:plasma membrane"/>
    <property type="evidence" value="ECO:0007669"/>
    <property type="project" value="UniProtKB-SubCell"/>
</dbReference>
<dbReference type="InterPro" id="IPR016039">
    <property type="entry name" value="Thiolase-like"/>
</dbReference>
<dbReference type="PROSITE" id="PS00606">
    <property type="entry name" value="KS3_1"/>
    <property type="match status" value="1"/>
</dbReference>
<dbReference type="GO" id="GO:0006633">
    <property type="term" value="P:fatty acid biosynthetic process"/>
    <property type="evidence" value="ECO:0007669"/>
    <property type="project" value="UniProtKB-UniPathway"/>
</dbReference>
<dbReference type="PANTHER" id="PTHR11712">
    <property type="entry name" value="POLYKETIDE SYNTHASE-RELATED"/>
    <property type="match status" value="1"/>
</dbReference>
<dbReference type="InterPro" id="IPR018201">
    <property type="entry name" value="Ketoacyl_synth_AS"/>
</dbReference>
<dbReference type="InterPro" id="IPR014031">
    <property type="entry name" value="Ketoacyl_synth_C"/>
</dbReference>
<keyword evidence="4" id="KW-0536">Nodulation</keyword>
<evidence type="ECO:0000256" key="10">
    <source>
        <dbReference type="ARBA" id="ARBA00023136"/>
    </source>
</evidence>
<comment type="similarity">
    <text evidence="3 14">Belongs to the thiolase-like superfamily. Beta-ketoacyl-ACP synthases family.</text>
</comment>
<dbReference type="PROSITE" id="PS52004">
    <property type="entry name" value="KS3_2"/>
    <property type="match status" value="1"/>
</dbReference>
<keyword evidence="7 14" id="KW-0808">Transferase</keyword>
<keyword evidence="9" id="KW-1133">Transmembrane helix</keyword>
<dbReference type="Pfam" id="PF02801">
    <property type="entry name" value="Ketoacyl-synt_C"/>
    <property type="match status" value="1"/>
</dbReference>
<evidence type="ECO:0000256" key="5">
    <source>
        <dbReference type="ARBA" id="ARBA00022475"/>
    </source>
</evidence>
<keyword evidence="10" id="KW-0472">Membrane</keyword>
<dbReference type="CDD" id="cd00834">
    <property type="entry name" value="KAS_I_II"/>
    <property type="match status" value="1"/>
</dbReference>
<evidence type="ECO:0000256" key="11">
    <source>
        <dbReference type="ARBA" id="ARBA00037576"/>
    </source>
</evidence>
<dbReference type="Pfam" id="PF00109">
    <property type="entry name" value="ketoacyl-synt"/>
    <property type="match status" value="1"/>
</dbReference>
<evidence type="ECO:0000256" key="9">
    <source>
        <dbReference type="ARBA" id="ARBA00022989"/>
    </source>
</evidence>
<dbReference type="InterPro" id="IPR020841">
    <property type="entry name" value="PKS_Beta-ketoAc_synthase_dom"/>
</dbReference>
<evidence type="ECO:0000256" key="2">
    <source>
        <dbReference type="ARBA" id="ARBA00005194"/>
    </source>
</evidence>
<name>A0A2S8Q2X3_9GAMM</name>
<comment type="pathway">
    <text evidence="2">Lipid metabolism; fatty acid biosynthesis.</text>
</comment>
<comment type="function">
    <text evidence="11">Proposed to synthesize NOD factor fatty acyl chain. Involved in the synthesis of a highly unsaturated fatty acid moiety, which forms part of a lipo-oligosaccharide that is responsible for host specificity.</text>
</comment>
<evidence type="ECO:0000313" key="16">
    <source>
        <dbReference type="EMBL" id="PQQ26404.1"/>
    </source>
</evidence>
<dbReference type="AlphaFoldDB" id="A0A2S8Q2X3"/>
<dbReference type="PANTHER" id="PTHR11712:SF352">
    <property type="entry name" value="3-OXOACYL-[ACYL-CARRIER-PROTEIN] SYNTHASE"/>
    <property type="match status" value="1"/>
</dbReference>
<evidence type="ECO:0000256" key="8">
    <source>
        <dbReference type="ARBA" id="ARBA00022692"/>
    </source>
</evidence>
<keyword evidence="8" id="KW-0812">Transmembrane</keyword>
<dbReference type="SMART" id="SM00825">
    <property type="entry name" value="PKS_KS"/>
    <property type="match status" value="1"/>
</dbReference>
<keyword evidence="6" id="KW-0997">Cell inner membrane</keyword>